<dbReference type="GO" id="GO:0046686">
    <property type="term" value="P:response to cadmium ion"/>
    <property type="evidence" value="ECO:0007669"/>
    <property type="project" value="UniProtKB-KW"/>
</dbReference>
<dbReference type="Gene3D" id="2.40.50.100">
    <property type="match status" value="1"/>
</dbReference>
<evidence type="ECO:0000313" key="10">
    <source>
        <dbReference type="EMBL" id="SEQ17324.1"/>
    </source>
</evidence>
<reference evidence="10 11" key="1">
    <citation type="submission" date="2016-10" db="EMBL/GenBank/DDBJ databases">
        <authorList>
            <person name="de Groot N.N."/>
        </authorList>
    </citation>
    <scope>NUCLEOTIDE SEQUENCE [LARGE SCALE GENOMIC DNA]</scope>
    <source>
        <strain evidence="10 11">DSM 25927</strain>
    </source>
</reference>
<feature type="compositionally biased region" description="Basic and acidic residues" evidence="6">
    <location>
        <begin position="45"/>
        <end position="56"/>
    </location>
</feature>
<protein>
    <submittedName>
        <fullName evidence="10">Membrane fusion protein, cobalt-zinc-cadmium efflux system</fullName>
    </submittedName>
</protein>
<dbReference type="Gene3D" id="2.40.30.170">
    <property type="match status" value="1"/>
</dbReference>
<dbReference type="STRING" id="489703.SAMN04488038_104178"/>
<feature type="domain" description="CzcB-like barrel-sandwich hybrid" evidence="8">
    <location>
        <begin position="97"/>
        <end position="168"/>
    </location>
</feature>
<dbReference type="InterPro" id="IPR058647">
    <property type="entry name" value="BSH_CzcB-like"/>
</dbReference>
<dbReference type="PANTHER" id="PTHR30097:SF4">
    <property type="entry name" value="SLR6042 PROTEIN"/>
    <property type="match status" value="1"/>
</dbReference>
<sequence>MNTHLFAATMLLLTLTACGRSEPQAADAPAKSPEAGQVESQEAAGHGEEGHGDEHGGLKLTAEQIATAGIELAEAQPASIRETLPLYGVIAPNAERVREVAARYPGVIRSVDKKVGDTVRQGEALATVESNESLQTYAVVAPLAGVVTTRNANPGEQTGDKLLFTVADLSTVWIELSLFPRDVAKVHVGQQVKVHSNDTGMSTDGKVVYVAPFGSSSNQTLTARVLLDNADRRWAPGLYVTAEVTLAETQVPLAVRNTALQTLEDRSVVFVSEGEGFEARPVQLGRNDSEYTELVGGLRAGERYAARNSFILKAELGKGEAAHED</sequence>
<evidence type="ECO:0000259" key="8">
    <source>
        <dbReference type="Pfam" id="PF25973"/>
    </source>
</evidence>
<keyword evidence="2" id="KW-0813">Transport</keyword>
<evidence type="ECO:0000256" key="5">
    <source>
        <dbReference type="ARBA" id="ARBA00058766"/>
    </source>
</evidence>
<name>A0A1H9DV31_9GAMM</name>
<evidence type="ECO:0000256" key="1">
    <source>
        <dbReference type="ARBA" id="ARBA00009477"/>
    </source>
</evidence>
<keyword evidence="3" id="KW-0862">Zinc</keyword>
<keyword evidence="4" id="KW-0105">Cadmium resistance</keyword>
<dbReference type="OrthoDB" id="9768185at2"/>
<dbReference type="Pfam" id="PF25954">
    <property type="entry name" value="Beta-barrel_RND_2"/>
    <property type="match status" value="1"/>
</dbReference>
<organism evidence="10 11">
    <name type="scientific">Solimonas aquatica</name>
    <dbReference type="NCBI Taxonomy" id="489703"/>
    <lineage>
        <taxon>Bacteria</taxon>
        <taxon>Pseudomonadati</taxon>
        <taxon>Pseudomonadota</taxon>
        <taxon>Gammaproteobacteria</taxon>
        <taxon>Nevskiales</taxon>
        <taxon>Nevskiaceae</taxon>
        <taxon>Solimonas</taxon>
    </lineage>
</organism>
<dbReference type="RefSeq" id="WP_043112093.1">
    <property type="nucleotide sequence ID" value="NZ_FOFS01000004.1"/>
</dbReference>
<dbReference type="InterPro" id="IPR058792">
    <property type="entry name" value="Beta-barrel_RND_2"/>
</dbReference>
<dbReference type="FunFam" id="2.40.420.20:FF:000006">
    <property type="entry name" value="RND family efflux transporter MFP subunit"/>
    <property type="match status" value="1"/>
</dbReference>
<dbReference type="FunFam" id="2.40.30.170:FF:000010">
    <property type="entry name" value="Efflux RND transporter periplasmic adaptor subunit"/>
    <property type="match status" value="1"/>
</dbReference>
<proteinExistence type="inferred from homology"/>
<feature type="domain" description="CzcB-like C-terminal circularly permuted SH3-like" evidence="9">
    <location>
        <begin position="253"/>
        <end position="313"/>
    </location>
</feature>
<dbReference type="GO" id="GO:0030288">
    <property type="term" value="C:outer membrane-bounded periplasmic space"/>
    <property type="evidence" value="ECO:0007669"/>
    <property type="project" value="TreeGrafter"/>
</dbReference>
<dbReference type="Pfam" id="PF25973">
    <property type="entry name" value="BSH_CzcB"/>
    <property type="match status" value="1"/>
</dbReference>
<dbReference type="GO" id="GO:0015679">
    <property type="term" value="P:plasma membrane copper ion transport"/>
    <property type="evidence" value="ECO:0007669"/>
    <property type="project" value="TreeGrafter"/>
</dbReference>
<dbReference type="Proteomes" id="UP000199233">
    <property type="component" value="Unassembled WGS sequence"/>
</dbReference>
<feature type="domain" description="CusB-like beta-barrel" evidence="7">
    <location>
        <begin position="171"/>
        <end position="245"/>
    </location>
</feature>
<dbReference type="InterPro" id="IPR058649">
    <property type="entry name" value="CzcB_C"/>
</dbReference>
<dbReference type="GO" id="GO:0060003">
    <property type="term" value="P:copper ion export"/>
    <property type="evidence" value="ECO:0007669"/>
    <property type="project" value="TreeGrafter"/>
</dbReference>
<comment type="similarity">
    <text evidence="1">Belongs to the membrane fusion protein (MFP) (TC 8.A.1) family.</text>
</comment>
<dbReference type="InterPro" id="IPR051909">
    <property type="entry name" value="MFP_Cation_Efflux"/>
</dbReference>
<feature type="region of interest" description="Disordered" evidence="6">
    <location>
        <begin position="23"/>
        <end position="56"/>
    </location>
</feature>
<evidence type="ECO:0000313" key="11">
    <source>
        <dbReference type="Proteomes" id="UP000199233"/>
    </source>
</evidence>
<evidence type="ECO:0000256" key="3">
    <source>
        <dbReference type="ARBA" id="ARBA00022833"/>
    </source>
</evidence>
<evidence type="ECO:0000259" key="9">
    <source>
        <dbReference type="Pfam" id="PF25975"/>
    </source>
</evidence>
<evidence type="ECO:0000259" key="7">
    <source>
        <dbReference type="Pfam" id="PF25954"/>
    </source>
</evidence>
<comment type="function">
    <text evidence="5">CzcA and CzcB together would act in zinc efflux nearly as effectively as the complete czc efflux system (CzcABC). The CzcB protein is thought to funnel zinc cations to the CzcA transport protein.</text>
</comment>
<dbReference type="EMBL" id="FOFS01000004">
    <property type="protein sequence ID" value="SEQ17324.1"/>
    <property type="molecule type" value="Genomic_DNA"/>
</dbReference>
<dbReference type="Pfam" id="PF25975">
    <property type="entry name" value="CzcB_C"/>
    <property type="match status" value="1"/>
</dbReference>
<accession>A0A1H9DV31</accession>
<dbReference type="AlphaFoldDB" id="A0A1H9DV31"/>
<dbReference type="SUPFAM" id="SSF111369">
    <property type="entry name" value="HlyD-like secretion proteins"/>
    <property type="match status" value="1"/>
</dbReference>
<dbReference type="PANTHER" id="PTHR30097">
    <property type="entry name" value="CATION EFFLUX SYSTEM PROTEIN CUSB"/>
    <property type="match status" value="1"/>
</dbReference>
<evidence type="ECO:0000256" key="4">
    <source>
        <dbReference type="ARBA" id="ARBA00043263"/>
    </source>
</evidence>
<gene>
    <name evidence="10" type="ORF">SAMN04488038_104178</name>
</gene>
<evidence type="ECO:0000256" key="2">
    <source>
        <dbReference type="ARBA" id="ARBA00022448"/>
    </source>
</evidence>
<keyword evidence="11" id="KW-1185">Reference proteome</keyword>
<dbReference type="GO" id="GO:0046914">
    <property type="term" value="F:transition metal ion binding"/>
    <property type="evidence" value="ECO:0007669"/>
    <property type="project" value="TreeGrafter"/>
</dbReference>
<evidence type="ECO:0000256" key="6">
    <source>
        <dbReference type="SAM" id="MobiDB-lite"/>
    </source>
</evidence>
<dbReference type="Gene3D" id="2.40.420.20">
    <property type="match status" value="1"/>
</dbReference>